<dbReference type="Proteomes" id="UP000003460">
    <property type="component" value="Unassembled WGS sequence"/>
</dbReference>
<name>C9LJC6_9BACT</name>
<dbReference type="AlphaFoldDB" id="C9LJC6"/>
<organism evidence="1 2">
    <name type="scientific">Alloprevotella tannerae ATCC 51259</name>
    <dbReference type="NCBI Taxonomy" id="626522"/>
    <lineage>
        <taxon>Bacteria</taxon>
        <taxon>Pseudomonadati</taxon>
        <taxon>Bacteroidota</taxon>
        <taxon>Bacteroidia</taxon>
        <taxon>Bacteroidales</taxon>
        <taxon>Prevotellaceae</taxon>
        <taxon>Alloprevotella</taxon>
    </lineage>
</organism>
<reference evidence="1" key="1">
    <citation type="submission" date="2009-09" db="EMBL/GenBank/DDBJ databases">
        <authorList>
            <person name="Weinstock G."/>
            <person name="Sodergren E."/>
            <person name="Clifton S."/>
            <person name="Fulton L."/>
            <person name="Fulton B."/>
            <person name="Courtney L."/>
            <person name="Fronick C."/>
            <person name="Harrison M."/>
            <person name="Strong C."/>
            <person name="Farmer C."/>
            <person name="Delahaunty K."/>
            <person name="Markovic C."/>
            <person name="Hall O."/>
            <person name="Minx P."/>
            <person name="Tomlinson C."/>
            <person name="Mitreva M."/>
            <person name="Nelson J."/>
            <person name="Hou S."/>
            <person name="Wollam A."/>
            <person name="Pepin K.H."/>
            <person name="Johnson M."/>
            <person name="Bhonagiri V."/>
            <person name="Nash W.E."/>
            <person name="Warren W."/>
            <person name="Chinwalla A."/>
            <person name="Mardis E.R."/>
            <person name="Wilson R.K."/>
        </authorList>
    </citation>
    <scope>NUCLEOTIDE SEQUENCE [LARGE SCALE GENOMIC DNA]</scope>
    <source>
        <strain evidence="1">ATCC 51259</strain>
    </source>
</reference>
<sequence length="70" mass="7973">MDVFERPTLRSCQRWGALGRVKPLRTLTLPCQKTNPDGVICGEGRGRAELRINNRSYGIVIVRFDGRLCR</sequence>
<accession>C9LJC6</accession>
<comment type="caution">
    <text evidence="1">The sequence shown here is derived from an EMBL/GenBank/DDBJ whole genome shotgun (WGS) entry which is preliminary data.</text>
</comment>
<dbReference type="HOGENOM" id="CLU_2754569_0_0_10"/>
<evidence type="ECO:0000313" key="2">
    <source>
        <dbReference type="Proteomes" id="UP000003460"/>
    </source>
</evidence>
<keyword evidence="2" id="KW-1185">Reference proteome</keyword>
<gene>
    <name evidence="1" type="ORF">GCWU000325_02338</name>
</gene>
<proteinExistence type="predicted"/>
<evidence type="ECO:0000313" key="1">
    <source>
        <dbReference type="EMBL" id="EEX70754.1"/>
    </source>
</evidence>
<dbReference type="EMBL" id="ACIJ02000027">
    <property type="protein sequence ID" value="EEX70754.1"/>
    <property type="molecule type" value="Genomic_DNA"/>
</dbReference>
<protein>
    <submittedName>
        <fullName evidence="1">Uncharacterized protein</fullName>
    </submittedName>
</protein>